<gene>
    <name evidence="2" type="ORF">NDU88_006484</name>
</gene>
<keyword evidence="3" id="KW-1185">Reference proteome</keyword>
<reference evidence="2" key="1">
    <citation type="journal article" date="2022" name="bioRxiv">
        <title>Sequencing and chromosome-scale assembly of the giantPleurodeles waltlgenome.</title>
        <authorList>
            <person name="Brown T."/>
            <person name="Elewa A."/>
            <person name="Iarovenko S."/>
            <person name="Subramanian E."/>
            <person name="Araus A.J."/>
            <person name="Petzold A."/>
            <person name="Susuki M."/>
            <person name="Suzuki K.-i.T."/>
            <person name="Hayashi T."/>
            <person name="Toyoda A."/>
            <person name="Oliveira C."/>
            <person name="Osipova E."/>
            <person name="Leigh N.D."/>
            <person name="Simon A."/>
            <person name="Yun M.H."/>
        </authorList>
    </citation>
    <scope>NUCLEOTIDE SEQUENCE</scope>
    <source>
        <strain evidence="2">20211129_DDA</strain>
        <tissue evidence="2">Liver</tissue>
    </source>
</reference>
<feature type="region of interest" description="Disordered" evidence="1">
    <location>
        <begin position="1"/>
        <end position="95"/>
    </location>
</feature>
<evidence type="ECO:0000313" key="3">
    <source>
        <dbReference type="Proteomes" id="UP001066276"/>
    </source>
</evidence>
<evidence type="ECO:0000313" key="2">
    <source>
        <dbReference type="EMBL" id="KAJ1101416.1"/>
    </source>
</evidence>
<organism evidence="2 3">
    <name type="scientific">Pleurodeles waltl</name>
    <name type="common">Iberian ribbed newt</name>
    <dbReference type="NCBI Taxonomy" id="8319"/>
    <lineage>
        <taxon>Eukaryota</taxon>
        <taxon>Metazoa</taxon>
        <taxon>Chordata</taxon>
        <taxon>Craniata</taxon>
        <taxon>Vertebrata</taxon>
        <taxon>Euteleostomi</taxon>
        <taxon>Amphibia</taxon>
        <taxon>Batrachia</taxon>
        <taxon>Caudata</taxon>
        <taxon>Salamandroidea</taxon>
        <taxon>Salamandridae</taxon>
        <taxon>Pleurodelinae</taxon>
        <taxon>Pleurodeles</taxon>
    </lineage>
</organism>
<feature type="compositionally biased region" description="Basic residues" evidence="1">
    <location>
        <begin position="39"/>
        <end position="53"/>
    </location>
</feature>
<accession>A0AAV7MCD6</accession>
<protein>
    <submittedName>
        <fullName evidence="2">Uncharacterized protein</fullName>
    </submittedName>
</protein>
<sequence>MRTACPVAVATRRPAPAPGHRISVSRGKKTERTDYSGVPRRRKMRRNRTRRRAANGTKTKEVLGTLTFPEKQRTLGRRKEARTRPETAMSQEGRG</sequence>
<name>A0AAV7MCD6_PLEWA</name>
<dbReference type="Proteomes" id="UP001066276">
    <property type="component" value="Chromosome 10"/>
</dbReference>
<dbReference type="EMBL" id="JANPWB010000014">
    <property type="protein sequence ID" value="KAJ1101416.1"/>
    <property type="molecule type" value="Genomic_DNA"/>
</dbReference>
<dbReference type="AlphaFoldDB" id="A0AAV7MCD6"/>
<comment type="caution">
    <text evidence="2">The sequence shown here is derived from an EMBL/GenBank/DDBJ whole genome shotgun (WGS) entry which is preliminary data.</text>
</comment>
<proteinExistence type="predicted"/>
<evidence type="ECO:0000256" key="1">
    <source>
        <dbReference type="SAM" id="MobiDB-lite"/>
    </source>
</evidence>
<feature type="compositionally biased region" description="Low complexity" evidence="1">
    <location>
        <begin position="1"/>
        <end position="14"/>
    </location>
</feature>